<dbReference type="Proteomes" id="UP001205486">
    <property type="component" value="Unassembled WGS sequence"/>
</dbReference>
<reference evidence="1" key="1">
    <citation type="submission" date="2022-03" db="EMBL/GenBank/DDBJ databases">
        <title>Interactions between chemoautotrophic and heterotrophic bacteria.</title>
        <authorList>
            <person name="Santoro A."/>
        </authorList>
    </citation>
    <scope>NUCLEOTIDE SEQUENCE</scope>
    <source>
        <strain evidence="1">Nb-106</strain>
    </source>
</reference>
<proteinExistence type="predicted"/>
<comment type="caution">
    <text evidence="1">The sequence shown here is derived from an EMBL/GenBank/DDBJ whole genome shotgun (WGS) entry which is preliminary data.</text>
</comment>
<organism evidence="1 2">
    <name type="scientific">Nitrobacter winogradskyi</name>
    <name type="common">Nitrobacter agilis</name>
    <dbReference type="NCBI Taxonomy" id="913"/>
    <lineage>
        <taxon>Bacteria</taxon>
        <taxon>Pseudomonadati</taxon>
        <taxon>Pseudomonadota</taxon>
        <taxon>Alphaproteobacteria</taxon>
        <taxon>Hyphomicrobiales</taxon>
        <taxon>Nitrobacteraceae</taxon>
        <taxon>Nitrobacter</taxon>
    </lineage>
</organism>
<name>A0ACC6AJD5_NITWI</name>
<accession>A0ACC6AJD5</accession>
<evidence type="ECO:0000313" key="1">
    <source>
        <dbReference type="EMBL" id="MCP1999868.1"/>
    </source>
</evidence>
<dbReference type="EMBL" id="JALJZS010000002">
    <property type="protein sequence ID" value="MCP1999868.1"/>
    <property type="molecule type" value="Genomic_DNA"/>
</dbReference>
<keyword evidence="2" id="KW-1185">Reference proteome</keyword>
<evidence type="ECO:0000313" key="2">
    <source>
        <dbReference type="Proteomes" id="UP001205486"/>
    </source>
</evidence>
<sequence length="341" mass="35721">MADLIVADLKSRRSSEERLKRARVAGKKYGKDSDMTRSVEELRLEAERNRAGLAATVDQLRERVSDAADGIRQKVSPEYVKSELSDYISLKAYGWGETLKQRAIDNPMGTVAAGAVAAISLMRMARGLPLPLLMLGAGASMTSKTARDRAAQGAASVKEKAGEMLVEAGNSPLVADVKDRLAAARTQATETADDLKIRATQVASDWSDKIASGGDTLRNKTGAAKDAVATQWLTARQRSGDAALIGGLGVAIGAIIAASLPETRAEAKAMGEASNKVKRKAGEAMQSGFATAKSAATSALDAAAKTVGESDLGGEVSRMTQNMSDTLKEGADDVVRAAVRQ</sequence>
<protein>
    <submittedName>
        <fullName evidence="1">Uncharacterized protein</fullName>
    </submittedName>
</protein>
<gene>
    <name evidence="1" type="ORF">J2S34_002316</name>
</gene>